<dbReference type="CDD" id="cd02440">
    <property type="entry name" value="AdoMet_MTases"/>
    <property type="match status" value="1"/>
</dbReference>
<dbReference type="EMBL" id="CAUJNA010003726">
    <property type="protein sequence ID" value="CAJ1408539.1"/>
    <property type="molecule type" value="Genomic_DNA"/>
</dbReference>
<keyword evidence="2" id="KW-0489">Methyltransferase</keyword>
<name>A0AA36JMU3_9DINO</name>
<evidence type="ECO:0000313" key="6">
    <source>
        <dbReference type="Proteomes" id="UP001178507"/>
    </source>
</evidence>
<comment type="similarity">
    <text evidence="1">Belongs to the methyltransferase superfamily.</text>
</comment>
<evidence type="ECO:0000256" key="3">
    <source>
        <dbReference type="ARBA" id="ARBA00022679"/>
    </source>
</evidence>
<proteinExistence type="inferred from homology"/>
<dbReference type="InterPro" id="IPR051419">
    <property type="entry name" value="Lys/N-term_MeTrsfase_sf"/>
</dbReference>
<dbReference type="AlphaFoldDB" id="A0AA36JMU3"/>
<dbReference type="Proteomes" id="UP001178507">
    <property type="component" value="Unassembled WGS sequence"/>
</dbReference>
<accession>A0AA36JMU3</accession>
<dbReference type="Gene3D" id="3.40.50.150">
    <property type="entry name" value="Vaccinia Virus protein VP39"/>
    <property type="match status" value="1"/>
</dbReference>
<comment type="caution">
    <text evidence="5">The sequence shown here is derived from an EMBL/GenBank/DDBJ whole genome shotgun (WGS) entry which is preliminary data.</text>
</comment>
<gene>
    <name evidence="5" type="ORF">EVOR1521_LOCUS29926</name>
</gene>
<reference evidence="5" key="1">
    <citation type="submission" date="2023-08" db="EMBL/GenBank/DDBJ databases">
        <authorList>
            <person name="Chen Y."/>
            <person name="Shah S."/>
            <person name="Dougan E. K."/>
            <person name="Thang M."/>
            <person name="Chan C."/>
        </authorList>
    </citation>
    <scope>NUCLEOTIDE SEQUENCE</scope>
</reference>
<dbReference type="GO" id="GO:0032259">
    <property type="term" value="P:methylation"/>
    <property type="evidence" value="ECO:0007669"/>
    <property type="project" value="UniProtKB-KW"/>
</dbReference>
<feature type="domain" description="Methyltransferase" evidence="4">
    <location>
        <begin position="31"/>
        <end position="127"/>
    </location>
</feature>
<dbReference type="Pfam" id="PF13649">
    <property type="entry name" value="Methyltransf_25"/>
    <property type="match status" value="1"/>
</dbReference>
<evidence type="ECO:0000256" key="1">
    <source>
        <dbReference type="ARBA" id="ARBA00008361"/>
    </source>
</evidence>
<evidence type="ECO:0000256" key="2">
    <source>
        <dbReference type="ARBA" id="ARBA00022603"/>
    </source>
</evidence>
<keyword evidence="3" id="KW-0808">Transferase</keyword>
<dbReference type="GO" id="GO:0008168">
    <property type="term" value="F:methyltransferase activity"/>
    <property type="evidence" value="ECO:0007669"/>
    <property type="project" value="UniProtKB-KW"/>
</dbReference>
<sequence length="278" mass="30346">MFDWCESHEKLQPVLEAALGFAQQEDEQLRVLDVGCGTSTLALALWDQGRRRVHAVDVDGAVIRQMASSHSAEGLTFEEVDVTRQSLGEHCFDLAIDKGTMDYLLCIEIQPALAALAAVRRALREGGVLLLVSIHPVDLWKALFAALRSDGALGFEELQCWSLPASRGGDQTAALALRRTASASPCVGSTAEGAAAAVLDQHFAVEAPLLTEQRRAELRRAWGGEDRRPAEEVHQLLFSAAEQAEYTLQLFLEDLNAGEEPKVTLSLAEAEDFLRQNQ</sequence>
<dbReference type="SUPFAM" id="SSF53335">
    <property type="entry name" value="S-adenosyl-L-methionine-dependent methyltransferases"/>
    <property type="match status" value="1"/>
</dbReference>
<dbReference type="PANTHER" id="PTHR12176">
    <property type="entry name" value="SAM-DEPENDENT METHYLTRANSFERASE SUPERFAMILY PROTEIN"/>
    <property type="match status" value="1"/>
</dbReference>
<organism evidence="5 6">
    <name type="scientific">Effrenium voratum</name>
    <dbReference type="NCBI Taxonomy" id="2562239"/>
    <lineage>
        <taxon>Eukaryota</taxon>
        <taxon>Sar</taxon>
        <taxon>Alveolata</taxon>
        <taxon>Dinophyceae</taxon>
        <taxon>Suessiales</taxon>
        <taxon>Symbiodiniaceae</taxon>
        <taxon>Effrenium</taxon>
    </lineage>
</organism>
<protein>
    <recommendedName>
        <fullName evidence="4">Methyltransferase domain-containing protein</fullName>
    </recommendedName>
</protein>
<keyword evidence="6" id="KW-1185">Reference proteome</keyword>
<dbReference type="InterPro" id="IPR029063">
    <property type="entry name" value="SAM-dependent_MTases_sf"/>
</dbReference>
<evidence type="ECO:0000313" key="5">
    <source>
        <dbReference type="EMBL" id="CAJ1408539.1"/>
    </source>
</evidence>
<evidence type="ECO:0000259" key="4">
    <source>
        <dbReference type="Pfam" id="PF13649"/>
    </source>
</evidence>
<dbReference type="InterPro" id="IPR041698">
    <property type="entry name" value="Methyltransf_25"/>
</dbReference>